<gene>
    <name evidence="3" type="ORF">NCTC11227_00959</name>
</gene>
<dbReference type="EMBL" id="UGPW01000001">
    <property type="protein sequence ID" value="STY86960.1"/>
    <property type="molecule type" value="Genomic_DNA"/>
</dbReference>
<dbReference type="PANTHER" id="PTHR23084">
    <property type="entry name" value="PHOSPHATIDYLINOSITOL-4-PHOSPHATE 5-KINASE RELATED"/>
    <property type="match status" value="1"/>
</dbReference>
<evidence type="ECO:0000256" key="2">
    <source>
        <dbReference type="SAM" id="SignalP"/>
    </source>
</evidence>
<sequence length="198" mass="21962">MRKAIFLGGMLMLVGAVHAKELPEGFNELIRANEGCHLNNPFPKPKETVSWTGGCVDGWAEGFGVMRWYSDGVLTDTYVGEYKKGRINGVGQYTWRDGGVQTGVWVDDVMQGFGETISGKGLHRGDVYVGNIKDGMMHGRGKYHFHMHNKDSQKLSGGKAIDLSDIAVRSGKYWILDVIHDYNEVVAVCGIHEHEDCE</sequence>
<reference evidence="3 4" key="1">
    <citation type="submission" date="2018-06" db="EMBL/GenBank/DDBJ databases">
        <authorList>
            <consortium name="Pathogen Informatics"/>
            <person name="Doyle S."/>
        </authorList>
    </citation>
    <scope>NUCLEOTIDE SEQUENCE [LARGE SCALE GENOMIC DNA]</scope>
    <source>
        <strain evidence="3 4">NCTC11227</strain>
    </source>
</reference>
<protein>
    <submittedName>
        <fullName evidence="3">Uncharacterized protein conserved in bacteria</fullName>
    </submittedName>
</protein>
<dbReference type="SUPFAM" id="SSF82185">
    <property type="entry name" value="Histone H3 K4-specific methyltransferase SET7/9 N-terminal domain"/>
    <property type="match status" value="1"/>
</dbReference>
<dbReference type="SMART" id="SM00698">
    <property type="entry name" value="MORN"/>
    <property type="match status" value="2"/>
</dbReference>
<dbReference type="Pfam" id="PF02493">
    <property type="entry name" value="MORN"/>
    <property type="match status" value="4"/>
</dbReference>
<name>A0A378PLI6_9GAMM</name>
<evidence type="ECO:0000313" key="3">
    <source>
        <dbReference type="EMBL" id="STY86960.1"/>
    </source>
</evidence>
<dbReference type="PANTHER" id="PTHR23084:SF263">
    <property type="entry name" value="MORN REPEAT-CONTAINING PROTEIN 1"/>
    <property type="match status" value="1"/>
</dbReference>
<feature type="chain" id="PRO_5017060837" evidence="2">
    <location>
        <begin position="20"/>
        <end position="198"/>
    </location>
</feature>
<dbReference type="Gene3D" id="2.20.110.10">
    <property type="entry name" value="Histone H3 K4-specific methyltransferase SET7/9 N-terminal domain"/>
    <property type="match status" value="1"/>
</dbReference>
<proteinExistence type="predicted"/>
<dbReference type="InterPro" id="IPR003409">
    <property type="entry name" value="MORN"/>
</dbReference>
<evidence type="ECO:0000313" key="4">
    <source>
        <dbReference type="Proteomes" id="UP000255102"/>
    </source>
</evidence>
<accession>A0A378PLI6</accession>
<organism evidence="3 4">
    <name type="scientific">Moraxella ovis</name>
    <dbReference type="NCBI Taxonomy" id="29433"/>
    <lineage>
        <taxon>Bacteria</taxon>
        <taxon>Pseudomonadati</taxon>
        <taxon>Pseudomonadota</taxon>
        <taxon>Gammaproteobacteria</taxon>
        <taxon>Moraxellales</taxon>
        <taxon>Moraxellaceae</taxon>
        <taxon>Moraxella</taxon>
    </lineage>
</organism>
<dbReference type="AlphaFoldDB" id="A0A378PLI6"/>
<feature type="signal peptide" evidence="2">
    <location>
        <begin position="1"/>
        <end position="19"/>
    </location>
</feature>
<keyword evidence="2" id="KW-0732">Signal</keyword>
<evidence type="ECO:0000256" key="1">
    <source>
        <dbReference type="ARBA" id="ARBA00022737"/>
    </source>
</evidence>
<dbReference type="Proteomes" id="UP000255102">
    <property type="component" value="Unassembled WGS sequence"/>
</dbReference>
<keyword evidence="1" id="KW-0677">Repeat</keyword>